<evidence type="ECO:0000313" key="2">
    <source>
        <dbReference type="EMBL" id="GGB30336.1"/>
    </source>
</evidence>
<dbReference type="Proteomes" id="UP000621454">
    <property type="component" value="Unassembled WGS sequence"/>
</dbReference>
<reference evidence="2" key="1">
    <citation type="journal article" date="2014" name="Int. J. Syst. Evol. Microbiol.">
        <title>Complete genome sequence of Corynebacterium casei LMG S-19264T (=DSM 44701T), isolated from a smear-ripened cheese.</title>
        <authorList>
            <consortium name="US DOE Joint Genome Institute (JGI-PGF)"/>
            <person name="Walter F."/>
            <person name="Albersmeier A."/>
            <person name="Kalinowski J."/>
            <person name="Ruckert C."/>
        </authorList>
    </citation>
    <scope>NUCLEOTIDE SEQUENCE</scope>
    <source>
        <strain evidence="2">CGMCC 1.12827</strain>
    </source>
</reference>
<evidence type="ECO:0008006" key="4">
    <source>
        <dbReference type="Google" id="ProtNLM"/>
    </source>
</evidence>
<feature type="region of interest" description="Disordered" evidence="1">
    <location>
        <begin position="127"/>
        <end position="175"/>
    </location>
</feature>
<dbReference type="AlphaFoldDB" id="A0A916T591"/>
<proteinExistence type="predicted"/>
<feature type="compositionally biased region" description="Gly residues" evidence="1">
    <location>
        <begin position="157"/>
        <end position="166"/>
    </location>
</feature>
<name>A0A916T591_9ACTN</name>
<gene>
    <name evidence="2" type="ORF">GCM10011489_18140</name>
</gene>
<evidence type="ECO:0000256" key="1">
    <source>
        <dbReference type="SAM" id="MobiDB-lite"/>
    </source>
</evidence>
<reference evidence="2" key="2">
    <citation type="submission" date="2020-09" db="EMBL/GenBank/DDBJ databases">
        <authorList>
            <person name="Sun Q."/>
            <person name="Zhou Y."/>
        </authorList>
    </citation>
    <scope>NUCLEOTIDE SEQUENCE</scope>
    <source>
        <strain evidence="2">CGMCC 1.12827</strain>
    </source>
</reference>
<accession>A0A916T591</accession>
<dbReference type="EMBL" id="BMGC01000010">
    <property type="protein sequence ID" value="GGB30336.1"/>
    <property type="molecule type" value="Genomic_DNA"/>
</dbReference>
<evidence type="ECO:0000313" key="3">
    <source>
        <dbReference type="Proteomes" id="UP000621454"/>
    </source>
</evidence>
<comment type="caution">
    <text evidence="2">The sequence shown here is derived from an EMBL/GenBank/DDBJ whole genome shotgun (WGS) entry which is preliminary data.</text>
</comment>
<organism evidence="2 3">
    <name type="scientific">Gordonia jinhuaensis</name>
    <dbReference type="NCBI Taxonomy" id="1517702"/>
    <lineage>
        <taxon>Bacteria</taxon>
        <taxon>Bacillati</taxon>
        <taxon>Actinomycetota</taxon>
        <taxon>Actinomycetes</taxon>
        <taxon>Mycobacteriales</taxon>
        <taxon>Gordoniaceae</taxon>
        <taxon>Gordonia</taxon>
    </lineage>
</organism>
<sequence length="175" mass="17956">MSAGSSVPGQADAGGRALPGPLHIAGSDALSGEPVSLWTNQGRISRGPVPGAQTVCTDGWIVPGLVDAHNHVGIAPGLGVTIEQAREFARADAKAGALLIREVGSPLDTHPLDSDAHGPKFIRSGRAHRAHQTLSPGIRGRAREPRRSARRGAQAGARGGRLGEAGRGLDRSCGR</sequence>
<feature type="region of interest" description="Disordered" evidence="1">
    <location>
        <begin position="1"/>
        <end position="25"/>
    </location>
</feature>
<keyword evidence="3" id="KW-1185">Reference proteome</keyword>
<protein>
    <recommendedName>
        <fullName evidence="4">Amidohydrolase family protein</fullName>
    </recommendedName>
</protein>